<dbReference type="Pfam" id="PF13857">
    <property type="entry name" value="Ank_5"/>
    <property type="match status" value="1"/>
</dbReference>
<feature type="repeat" description="ANK" evidence="3">
    <location>
        <begin position="260"/>
        <end position="293"/>
    </location>
</feature>
<evidence type="ECO:0000256" key="2">
    <source>
        <dbReference type="ARBA" id="ARBA00023043"/>
    </source>
</evidence>
<evidence type="ECO:0000256" key="3">
    <source>
        <dbReference type="PROSITE-ProRule" id="PRU00023"/>
    </source>
</evidence>
<dbReference type="Pfam" id="PF12796">
    <property type="entry name" value="Ank_2"/>
    <property type="match status" value="2"/>
</dbReference>
<feature type="signal peptide" evidence="4">
    <location>
        <begin position="1"/>
        <end position="21"/>
    </location>
</feature>
<dbReference type="InterPro" id="IPR002110">
    <property type="entry name" value="Ankyrin_rpt"/>
</dbReference>
<dbReference type="SUPFAM" id="SSF48403">
    <property type="entry name" value="Ankyrin repeat"/>
    <property type="match status" value="2"/>
</dbReference>
<feature type="repeat" description="ANK" evidence="3">
    <location>
        <begin position="294"/>
        <end position="326"/>
    </location>
</feature>
<dbReference type="InterPro" id="IPR036770">
    <property type="entry name" value="Ankyrin_rpt-contain_sf"/>
</dbReference>
<dbReference type="Proteomes" id="UP001589832">
    <property type="component" value="Unassembled WGS sequence"/>
</dbReference>
<feature type="repeat" description="ANK" evidence="3">
    <location>
        <begin position="433"/>
        <end position="466"/>
    </location>
</feature>
<feature type="repeat" description="ANK" evidence="3">
    <location>
        <begin position="92"/>
        <end position="124"/>
    </location>
</feature>
<evidence type="ECO:0000313" key="5">
    <source>
        <dbReference type="EMBL" id="MFC0605543.1"/>
    </source>
</evidence>
<evidence type="ECO:0000313" key="6">
    <source>
        <dbReference type="Proteomes" id="UP001589832"/>
    </source>
</evidence>
<dbReference type="SMART" id="SM00248">
    <property type="entry name" value="ANK"/>
    <property type="match status" value="7"/>
</dbReference>
<reference evidence="5 6" key="1">
    <citation type="submission" date="2024-09" db="EMBL/GenBank/DDBJ databases">
        <authorList>
            <person name="Sun Q."/>
            <person name="Mori K."/>
        </authorList>
    </citation>
    <scope>NUCLEOTIDE SEQUENCE [LARGE SCALE GENOMIC DNA]</scope>
    <source>
        <strain evidence="5 6">NCAIM B.02481</strain>
    </source>
</reference>
<accession>A0ABV6QB57</accession>
<proteinExistence type="predicted"/>
<evidence type="ECO:0000256" key="1">
    <source>
        <dbReference type="ARBA" id="ARBA00022737"/>
    </source>
</evidence>
<keyword evidence="1" id="KW-0677">Repeat</keyword>
<gene>
    <name evidence="5" type="ORF">ACFFGA_13315</name>
</gene>
<dbReference type="PROSITE" id="PS50088">
    <property type="entry name" value="ANK_REPEAT"/>
    <property type="match status" value="6"/>
</dbReference>
<feature type="repeat" description="ANK" evidence="3">
    <location>
        <begin position="400"/>
        <end position="432"/>
    </location>
</feature>
<evidence type="ECO:0000256" key="4">
    <source>
        <dbReference type="SAM" id="SignalP"/>
    </source>
</evidence>
<sequence length="492" mass="54160">MKHYKSYLAVITLCICGLCFSQDNVFLKRDFWDTKPSVEVIKQKILEGNIPSEANSNNFDGVVYAILQNAPLESIVYMISLKGNDVNKLTHDGRTYIFWAAYKGNSALIEYLLENGAKTNLTDDKGNTIVTFAAGAGQKNPKVYDLIFDKDKDQISKTNPDGANALLLAAPTDEELKLVSYFQSKGLDINSKDNSGNGIFNYVARTGNTPLMNTLLAKDIKGTDQAFLFTAFGSRGHINTLSAYEYLESVDLNPNVANDEGVTPLHVVASINKDLEVLNYLLDKGLDVNSRDNDGNTAFINAASRNDLSVLKTLILKVKDINVSNNKGETALALAVKYNSAEVVEFLLSKKATTKLNDKDGNNIAYYLVSGFSLRDKEQFRKKAELLKGSGVNLTDVQRNGNTLYHMAVEKQSLELLEFALANKADINAKNKEGNTALHIAAMKAKDAKILEFLVAQGADKKATTDFEESAFDLALENELLKKNNISIDFLK</sequence>
<dbReference type="PANTHER" id="PTHR24188">
    <property type="entry name" value="ANKYRIN REPEAT PROTEIN"/>
    <property type="match status" value="1"/>
</dbReference>
<name>A0ABV6QB57_9FLAO</name>
<organism evidence="5 6">
    <name type="scientific">Winogradskyella pulchriflava</name>
    <dbReference type="NCBI Taxonomy" id="1110688"/>
    <lineage>
        <taxon>Bacteria</taxon>
        <taxon>Pseudomonadati</taxon>
        <taxon>Bacteroidota</taxon>
        <taxon>Flavobacteriia</taxon>
        <taxon>Flavobacteriales</taxon>
        <taxon>Flavobacteriaceae</taxon>
        <taxon>Winogradskyella</taxon>
    </lineage>
</organism>
<dbReference type="RefSeq" id="WP_386064819.1">
    <property type="nucleotide sequence ID" value="NZ_JBHLTQ010000006.1"/>
</dbReference>
<dbReference type="PROSITE" id="PS50297">
    <property type="entry name" value="ANK_REP_REGION"/>
    <property type="match status" value="5"/>
</dbReference>
<dbReference type="PANTHER" id="PTHR24188:SF29">
    <property type="entry name" value="GH09064P"/>
    <property type="match status" value="1"/>
</dbReference>
<dbReference type="Gene3D" id="1.25.40.20">
    <property type="entry name" value="Ankyrin repeat-containing domain"/>
    <property type="match status" value="3"/>
</dbReference>
<dbReference type="Pfam" id="PF13637">
    <property type="entry name" value="Ank_4"/>
    <property type="match status" value="1"/>
</dbReference>
<keyword evidence="4" id="KW-0732">Signal</keyword>
<comment type="caution">
    <text evidence="5">The sequence shown here is derived from an EMBL/GenBank/DDBJ whole genome shotgun (WGS) entry which is preliminary data.</text>
</comment>
<protein>
    <submittedName>
        <fullName evidence="5">Ankyrin repeat domain-containing protein</fullName>
    </submittedName>
</protein>
<dbReference type="EMBL" id="JBHLTQ010000006">
    <property type="protein sequence ID" value="MFC0605543.1"/>
    <property type="molecule type" value="Genomic_DNA"/>
</dbReference>
<keyword evidence="6" id="KW-1185">Reference proteome</keyword>
<feature type="repeat" description="ANK" evidence="3">
    <location>
        <begin position="327"/>
        <end position="359"/>
    </location>
</feature>
<keyword evidence="2 3" id="KW-0040">ANK repeat</keyword>
<feature type="chain" id="PRO_5046594615" evidence="4">
    <location>
        <begin position="22"/>
        <end position="492"/>
    </location>
</feature>